<dbReference type="EMBL" id="KN848063">
    <property type="protein sequence ID" value="KIY02655.1"/>
    <property type="molecule type" value="Genomic_DNA"/>
</dbReference>
<dbReference type="Proteomes" id="UP000053411">
    <property type="component" value="Unassembled WGS sequence"/>
</dbReference>
<proteinExistence type="predicted"/>
<dbReference type="RefSeq" id="XP_016636777.1">
    <property type="nucleotide sequence ID" value="XM_016771638.1"/>
</dbReference>
<keyword evidence="3" id="KW-1185">Reference proteome</keyword>
<dbReference type="AlphaFoldDB" id="A0A0D2KGR1"/>
<sequence>MGRGSLVLKRATESLLFVELELERGRKRSQDLEFELVEQARDPEPVLDHDPAKELDMALAVALETAPVHKGDMEVAGHPQRNFAPKHSAPSQTGDRIDMERNTEHELDRELVMDSQPGFPEDDMCPLHGMVQEWDCAVEGSFEVDFDNPAKSDMGLLGLTHDTVVGMKLDQSMELEGCLEVLYSMCSPEQVAVLTSKRLPHPEHVAEYVESQC</sequence>
<accession>A0A0D2KGR1</accession>
<protein>
    <submittedName>
        <fullName evidence="2">Uncharacterized protein</fullName>
    </submittedName>
</protein>
<evidence type="ECO:0000313" key="2">
    <source>
        <dbReference type="EMBL" id="KIY02655.1"/>
    </source>
</evidence>
<evidence type="ECO:0000256" key="1">
    <source>
        <dbReference type="SAM" id="MobiDB-lite"/>
    </source>
</evidence>
<name>A0A0D2KGR1_9EURO</name>
<organism evidence="2 3">
    <name type="scientific">Fonsecaea multimorphosa CBS 102226</name>
    <dbReference type="NCBI Taxonomy" id="1442371"/>
    <lineage>
        <taxon>Eukaryota</taxon>
        <taxon>Fungi</taxon>
        <taxon>Dikarya</taxon>
        <taxon>Ascomycota</taxon>
        <taxon>Pezizomycotina</taxon>
        <taxon>Eurotiomycetes</taxon>
        <taxon>Chaetothyriomycetidae</taxon>
        <taxon>Chaetothyriales</taxon>
        <taxon>Herpotrichiellaceae</taxon>
        <taxon>Fonsecaea</taxon>
    </lineage>
</organism>
<evidence type="ECO:0000313" key="3">
    <source>
        <dbReference type="Proteomes" id="UP000053411"/>
    </source>
</evidence>
<dbReference type="VEuPathDB" id="FungiDB:Z520_01120"/>
<dbReference type="GeneID" id="27706866"/>
<reference evidence="2 3" key="1">
    <citation type="submission" date="2015-01" db="EMBL/GenBank/DDBJ databases">
        <title>The Genome Sequence of Fonsecaea multimorphosa CBS 102226.</title>
        <authorList>
            <consortium name="The Broad Institute Genomics Platform"/>
            <person name="Cuomo C."/>
            <person name="de Hoog S."/>
            <person name="Gorbushina A."/>
            <person name="Stielow B."/>
            <person name="Teixiera M."/>
            <person name="Abouelleil A."/>
            <person name="Chapman S.B."/>
            <person name="Priest M."/>
            <person name="Young S.K."/>
            <person name="Wortman J."/>
            <person name="Nusbaum C."/>
            <person name="Birren B."/>
        </authorList>
    </citation>
    <scope>NUCLEOTIDE SEQUENCE [LARGE SCALE GENOMIC DNA]</scope>
    <source>
        <strain evidence="2 3">CBS 102226</strain>
    </source>
</reference>
<feature type="region of interest" description="Disordered" evidence="1">
    <location>
        <begin position="76"/>
        <end position="97"/>
    </location>
</feature>
<gene>
    <name evidence="2" type="ORF">Z520_01120</name>
</gene>